<gene>
    <name evidence="1" type="ORF">KDK67_01005</name>
</gene>
<sequence length="349" mass="40385">MDENEKQIYVLASPCEQGKTSTALLLENHFKSKGLKVACLQTMKGQYDVGTFLQNSCYHYTIPIEAAKSKETLEQWIPEGYDRYILEVTLPHGPIGAAYIDLFNNINEVISYKAKDDWKNFVLDISPTFSAFWDQINEENVQRIITKVPSKIDSPCVDTSFNLHHAEEIVFDTINPKMALPKSDKKVIAVGAFPAEFWDIFPNLKWYGYEYLRFMEDYRKEQYDLAIVGSCLDESLELLYKPAKTPVICYQPSCYLGKATKFCEDPHSNACMKSDPHTIYRKIKKEPVGTPIGEKGCLYEVYNNKFWTPDCDIWWENRNLPILSKEDNMIYCNGWILPQYLIKEGYLEV</sequence>
<evidence type="ECO:0000313" key="1">
    <source>
        <dbReference type="EMBL" id="MCM1985604.1"/>
    </source>
</evidence>
<dbReference type="EMBL" id="JAGSOI010000002">
    <property type="protein sequence ID" value="MCM1985604.1"/>
    <property type="molecule type" value="Genomic_DNA"/>
</dbReference>
<protein>
    <submittedName>
        <fullName evidence="1">Uncharacterized protein</fullName>
    </submittedName>
</protein>
<comment type="caution">
    <text evidence="1">The sequence shown here is derived from an EMBL/GenBank/DDBJ whole genome shotgun (WGS) entry which is preliminary data.</text>
</comment>
<reference evidence="1" key="2">
    <citation type="submission" date="2021-04" db="EMBL/GenBank/DDBJ databases">
        <authorList>
            <person name="Dong X."/>
        </authorList>
    </citation>
    <scope>NUCLEOTIDE SEQUENCE</scope>
    <source>
        <strain evidence="1">LLY</strain>
    </source>
</reference>
<reference evidence="1" key="1">
    <citation type="journal article" date="2021" name="mSystems">
        <title>Bacteria and Archaea Synergistically Convert Glycine Betaine to Biogenic Methane in the Formosa Cold Seep of the South China Sea.</title>
        <authorList>
            <person name="Li L."/>
            <person name="Zhang W."/>
            <person name="Zhang S."/>
            <person name="Song L."/>
            <person name="Sun Q."/>
            <person name="Zhang H."/>
            <person name="Xiang H."/>
            <person name="Dong X."/>
        </authorList>
    </citation>
    <scope>NUCLEOTIDE SEQUENCE</scope>
    <source>
        <strain evidence="1">LLY</strain>
    </source>
</reference>
<proteinExistence type="predicted"/>
<dbReference type="AlphaFoldDB" id="A0A9E4ZEB1"/>
<evidence type="ECO:0000313" key="2">
    <source>
        <dbReference type="Proteomes" id="UP001056766"/>
    </source>
</evidence>
<organism evidence="1 2">
    <name type="scientific">Methanococcoides seepicolus</name>
    <dbReference type="NCBI Taxonomy" id="2828780"/>
    <lineage>
        <taxon>Archaea</taxon>
        <taxon>Methanobacteriati</taxon>
        <taxon>Methanobacteriota</taxon>
        <taxon>Stenosarchaea group</taxon>
        <taxon>Methanomicrobia</taxon>
        <taxon>Methanosarcinales</taxon>
        <taxon>Methanosarcinaceae</taxon>
        <taxon>Methanococcoides</taxon>
    </lineage>
</organism>
<name>A0A9E4ZEB1_9EURY</name>
<dbReference type="Proteomes" id="UP001056766">
    <property type="component" value="Unassembled WGS sequence"/>
</dbReference>
<accession>A0A9E4ZEB1</accession>
<dbReference type="RefSeq" id="WP_250866984.1">
    <property type="nucleotide sequence ID" value="NZ_JAGSOI010000002.1"/>
</dbReference>
<keyword evidence="2" id="KW-1185">Reference proteome</keyword>